<feature type="compositionally biased region" description="Basic and acidic residues" evidence="10">
    <location>
        <begin position="737"/>
        <end position="749"/>
    </location>
</feature>
<evidence type="ECO:0000256" key="10">
    <source>
        <dbReference type="SAM" id="MobiDB-lite"/>
    </source>
</evidence>
<feature type="compositionally biased region" description="Polar residues" evidence="10">
    <location>
        <begin position="1254"/>
        <end position="1268"/>
    </location>
</feature>
<evidence type="ECO:0000256" key="6">
    <source>
        <dbReference type="ARBA" id="ARBA00022490"/>
    </source>
</evidence>
<dbReference type="Gene3D" id="3.90.830.10">
    <property type="entry name" value="Syntaxin Binding Protein 1, Chain A, domain 2"/>
    <property type="match status" value="1"/>
</dbReference>
<dbReference type="OrthoDB" id="10251230at2759"/>
<dbReference type="GO" id="GO:0010008">
    <property type="term" value="C:endosome membrane"/>
    <property type="evidence" value="ECO:0007669"/>
    <property type="project" value="UniProtKB-SubCell"/>
</dbReference>
<keyword evidence="8" id="KW-0653">Protein transport</keyword>
<evidence type="ECO:0000256" key="5">
    <source>
        <dbReference type="ARBA" id="ARBA00022448"/>
    </source>
</evidence>
<evidence type="ECO:0000256" key="2">
    <source>
        <dbReference type="ARBA" id="ARBA00004496"/>
    </source>
</evidence>
<evidence type="ECO:0000256" key="3">
    <source>
        <dbReference type="ARBA" id="ARBA00007895"/>
    </source>
</evidence>
<keyword evidence="5" id="KW-0813">Transport</keyword>
<feature type="compositionally biased region" description="Low complexity" evidence="10">
    <location>
        <begin position="1328"/>
        <end position="1338"/>
    </location>
</feature>
<evidence type="ECO:0000256" key="7">
    <source>
        <dbReference type="ARBA" id="ARBA00022753"/>
    </source>
</evidence>
<evidence type="ECO:0000256" key="4">
    <source>
        <dbReference type="ARBA" id="ARBA00009884"/>
    </source>
</evidence>
<feature type="region of interest" description="Disordered" evidence="10">
    <location>
        <begin position="727"/>
        <end position="749"/>
    </location>
</feature>
<feature type="region of interest" description="Disordered" evidence="10">
    <location>
        <begin position="1045"/>
        <end position="1065"/>
    </location>
</feature>
<feature type="domain" description="Vta1/callose synthase N-terminal" evidence="11">
    <location>
        <begin position="908"/>
        <end position="1043"/>
    </location>
</feature>
<gene>
    <name evidence="13" type="ORF">EW145_g2509</name>
</gene>
<comment type="similarity">
    <text evidence="4">Belongs to the STXBP/unc-18/SEC1 family.</text>
</comment>
<keyword evidence="9" id="KW-0472">Membrane</keyword>
<name>A0A4S4LC45_9AGAM</name>
<feature type="compositionally biased region" description="Basic and acidic residues" evidence="10">
    <location>
        <begin position="1280"/>
        <end position="1297"/>
    </location>
</feature>
<feature type="compositionally biased region" description="Polar residues" evidence="10">
    <location>
        <begin position="1352"/>
        <end position="1361"/>
    </location>
</feature>
<dbReference type="InterPro" id="IPR023175">
    <property type="entry name" value="Vta1/CALS_N_sf"/>
</dbReference>
<dbReference type="EMBL" id="SGPK01000089">
    <property type="protein sequence ID" value="THH08741.1"/>
    <property type="molecule type" value="Genomic_DNA"/>
</dbReference>
<dbReference type="Gene3D" id="1.25.40.60">
    <property type="match status" value="1"/>
</dbReference>
<dbReference type="Gene3D" id="3.40.50.2060">
    <property type="match status" value="1"/>
</dbReference>
<evidence type="ECO:0000256" key="1">
    <source>
        <dbReference type="ARBA" id="ARBA00004481"/>
    </source>
</evidence>
<dbReference type="InterPro" id="IPR001619">
    <property type="entry name" value="Sec1-like"/>
</dbReference>
<evidence type="ECO:0000259" key="11">
    <source>
        <dbReference type="Pfam" id="PF04652"/>
    </source>
</evidence>
<dbReference type="Gene3D" id="3.40.50.1910">
    <property type="match status" value="1"/>
</dbReference>
<evidence type="ECO:0000256" key="8">
    <source>
        <dbReference type="ARBA" id="ARBA00022927"/>
    </source>
</evidence>
<comment type="subcellular location">
    <subcellularLocation>
        <location evidence="2">Cytoplasm</location>
    </subcellularLocation>
    <subcellularLocation>
        <location evidence="1">Endosome membrane</location>
        <topology evidence="1">Peripheral membrane protein</topology>
    </subcellularLocation>
</comment>
<accession>A0A4S4LC45</accession>
<keyword evidence="6" id="KW-0963">Cytoplasm</keyword>
<dbReference type="Pfam" id="PF04652">
    <property type="entry name" value="Vta1"/>
    <property type="match status" value="1"/>
</dbReference>
<evidence type="ECO:0000259" key="12">
    <source>
        <dbReference type="Pfam" id="PF18097"/>
    </source>
</evidence>
<evidence type="ECO:0000313" key="13">
    <source>
        <dbReference type="EMBL" id="THH08741.1"/>
    </source>
</evidence>
<dbReference type="GO" id="GO:0016192">
    <property type="term" value="P:vesicle-mediated transport"/>
    <property type="evidence" value="ECO:0007669"/>
    <property type="project" value="InterPro"/>
</dbReference>
<dbReference type="Proteomes" id="UP000308199">
    <property type="component" value="Unassembled WGS sequence"/>
</dbReference>
<dbReference type="InterPro" id="IPR036045">
    <property type="entry name" value="Sec1-like_sf"/>
</dbReference>
<dbReference type="Pfam" id="PF18097">
    <property type="entry name" value="Vta1_C"/>
    <property type="match status" value="1"/>
</dbReference>
<dbReference type="InterPro" id="IPR043154">
    <property type="entry name" value="Sec-1-like_dom1"/>
</dbReference>
<protein>
    <recommendedName>
        <fullName evidence="15">Protein sly1</fullName>
    </recommendedName>
</protein>
<dbReference type="InterPro" id="IPR041212">
    <property type="entry name" value="Vta1_C"/>
</dbReference>
<comment type="caution">
    <text evidence="13">The sequence shown here is derived from an EMBL/GenBank/DDBJ whole genome shotgun (WGS) entry which is preliminary data.</text>
</comment>
<sequence length="1446" mass="154738">MSGGLKHTAPRTLQQAQTDAILQLLNLNSLSDASPDGSSALTTSKSGSKLNIPAASGPPVWKILVLDQRTKDVLATVLRVQDLRDVGITLHVQLHSARPPLPDVPAVYFVSPTLANVRQIAEDLEKGLYESFHLNFVEPLSRALLEELAAAVAKDGTGELVDRVLDQYLSFISPSPSLFSLLPPSPPLSQPPSSPVQSSPSLYNTSYTLLNSPSSSDQDIEDETERIANGLFSAIATMGHVPYIRCPKGNAAEMIARKLETKIRDAILTSSRSHSASSGNALFAQDLSGLSNLQRPLLLILDRNVDLVSMVSHGWTYQALVSDCLDMKLNRVTVESTKTQTQKKAYDLDAKDFFWAKNAANPFPQVAEDIDVELTRYKQDAADITRSTGISDVNDISQIDPSTNASHLKSAITALPELTARKATLDTHMNIATALLEHIKNRGLDELFSSEDTIAKQTTQAILEFLRNPKTEGRPTPADKLRLVIVFYLSAPDNVISKEDVAELEKELQAAGANVSAFEYVRRIREISRMSVPGALGGSSTPVVGGQQAGELFRGFSALGNRLTDRLKEGGLENLISGVKNFLPTNKLLPVTRLTEALMDSSSASTQSLQETDDYLFLDPRAPRHAGLGLSGAGGAAGGLGGAAGGASGRSRRMQFNEGIVFMVGGAGYVEYGNLEEWAGRTGKRATYGGTEIINPELFVEGHQQVAGRLLPVVARIYPPAVDRIAEEGGTAGTGAGKERAESDEGCGEETKELMTLDSDVGPLSFLSVKQSPVWFAALEPGGNIHLYCVSVCTLGRDEDKASTCSISPSPPGDHEEQKPFSFSLSRAFELLLTDVGQLTSNAYNTAVLQSDPTMSSQKIADTLPPLPSSLKPISPYIQRAEELRSKDPIMAYWCTFFGVNFSSAFRLSGVDASITYYHTGTYYAAQVGLDQKTHEPGSQDYLLALITLLEGMKKDLGANDAVDHEAAGAAYVENFALKVFALADNEDRQGKATRSTAKTFLAAANFLELLRVFEKTNDAQVNNEKVRYAKWKAIDIARAFREGRKPMPGSASENVVENTPENTSQLSASATESTSMLCNNCPSGGVSPTVDSRAPRTPPRTPPPKLKSISDGFNALPAEVLSPGSWSTVATPGLDPVDPDLTFSNLGLASAQKRWSGRDDLDDTPVKVRKSDGLVSTSAFPAPVDISSKKVHFTPSVAGGLSSTDGSPPVSPSFSHVSPPFYFSSTAQPQAIAGSSSLGRIDPTIAPLPDSPPSTLSHASLEGSPSPSAGVPRSGESLPKNERTKTNGSSRSERSDSPTSSTRISPQSSVFPLPPSNISRGHERRTSASSRTSPPQSGNIHIYPSQPPSHSPTASNSASYVSDKPSDSPGHDSTWNLGPYRLGYMPKLSPHVDPTSVSSPPLELTPSLIAKAQKHCRYAISSLEYEDAEQARKELHAALAVLGER</sequence>
<dbReference type="InterPro" id="IPR039431">
    <property type="entry name" value="Vta1/CALS_N"/>
</dbReference>
<keyword evidence="14" id="KW-1185">Reference proteome</keyword>
<dbReference type="InterPro" id="IPR027482">
    <property type="entry name" value="Sec1-like_dom2"/>
</dbReference>
<reference evidence="13 14" key="1">
    <citation type="submission" date="2019-02" db="EMBL/GenBank/DDBJ databases">
        <title>Genome sequencing of the rare red list fungi Phellinidium pouzarii.</title>
        <authorList>
            <person name="Buettner E."/>
            <person name="Kellner H."/>
        </authorList>
    </citation>
    <scope>NUCLEOTIDE SEQUENCE [LARGE SCALE GENOMIC DNA]</scope>
    <source>
        <strain evidence="13 14">DSM 108285</strain>
    </source>
</reference>
<evidence type="ECO:0008006" key="15">
    <source>
        <dbReference type="Google" id="ProtNLM"/>
    </source>
</evidence>
<dbReference type="InterPro" id="IPR043127">
    <property type="entry name" value="Sec-1-like_dom3a"/>
</dbReference>
<keyword evidence="7" id="KW-0967">Endosome</keyword>
<feature type="region of interest" description="Disordered" evidence="10">
    <location>
        <begin position="1079"/>
        <end position="1109"/>
    </location>
</feature>
<dbReference type="PANTHER" id="PTHR11679">
    <property type="entry name" value="VESICLE PROTEIN SORTING-ASSOCIATED"/>
    <property type="match status" value="1"/>
</dbReference>
<dbReference type="Gene3D" id="1.25.40.270">
    <property type="entry name" value="Vacuolar protein sorting-associated protein vta1"/>
    <property type="match status" value="1"/>
</dbReference>
<feature type="region of interest" description="Disordered" evidence="10">
    <location>
        <begin position="1237"/>
        <end position="1375"/>
    </location>
</feature>
<dbReference type="GO" id="GO:0015031">
    <property type="term" value="P:protein transport"/>
    <property type="evidence" value="ECO:0007669"/>
    <property type="project" value="UniProtKB-KW"/>
</dbReference>
<organism evidence="13 14">
    <name type="scientific">Phellinidium pouzarii</name>
    <dbReference type="NCBI Taxonomy" id="167371"/>
    <lineage>
        <taxon>Eukaryota</taxon>
        <taxon>Fungi</taxon>
        <taxon>Dikarya</taxon>
        <taxon>Basidiomycota</taxon>
        <taxon>Agaricomycotina</taxon>
        <taxon>Agaricomycetes</taxon>
        <taxon>Hymenochaetales</taxon>
        <taxon>Hymenochaetaceae</taxon>
        <taxon>Phellinidium</taxon>
    </lineage>
</organism>
<dbReference type="Gene3D" id="1.20.5.420">
    <property type="entry name" value="Immunoglobulin FC, subunit C"/>
    <property type="match status" value="1"/>
</dbReference>
<comment type="similarity">
    <text evidence="3">Belongs to the VTA1 family.</text>
</comment>
<evidence type="ECO:0000256" key="9">
    <source>
        <dbReference type="ARBA" id="ARBA00023136"/>
    </source>
</evidence>
<dbReference type="Pfam" id="PF00995">
    <property type="entry name" value="Sec1"/>
    <property type="match status" value="1"/>
</dbReference>
<feature type="compositionally biased region" description="Polar residues" evidence="10">
    <location>
        <begin position="1052"/>
        <end position="1065"/>
    </location>
</feature>
<feature type="compositionally biased region" description="Pro residues" evidence="10">
    <location>
        <begin position="1097"/>
        <end position="1106"/>
    </location>
</feature>
<evidence type="ECO:0000313" key="14">
    <source>
        <dbReference type="Proteomes" id="UP000308199"/>
    </source>
</evidence>
<proteinExistence type="inferred from homology"/>
<dbReference type="SUPFAM" id="SSF56815">
    <property type="entry name" value="Sec1/munc18-like (SM) proteins"/>
    <property type="match status" value="1"/>
</dbReference>
<feature type="domain" description="Vta1 C-terminal" evidence="12">
    <location>
        <begin position="1408"/>
        <end position="1444"/>
    </location>
</feature>